<evidence type="ECO:0000256" key="1">
    <source>
        <dbReference type="ARBA" id="ARBA00004173"/>
    </source>
</evidence>
<dbReference type="PANTHER" id="PTHR36091:SF1">
    <property type="entry name" value="ALTERED INHERITANCE OF MITOCHONDRIA PROTEIN 9, MITOCHONDRIAL"/>
    <property type="match status" value="1"/>
</dbReference>
<dbReference type="InterPro" id="IPR011009">
    <property type="entry name" value="Kinase-like_dom_sf"/>
</dbReference>
<evidence type="ECO:0000313" key="9">
    <source>
        <dbReference type="Proteomes" id="UP000094565"/>
    </source>
</evidence>
<dbReference type="InterPro" id="IPR002575">
    <property type="entry name" value="Aminoglycoside_PTrfase"/>
</dbReference>
<sequence>MLKLATKLAPCSRVVYAINKPLVLASANQRRFNSSTPNDTVYTSLNDENDPQRDAFFQYTWGTWLSNDKEQKQKRVTRFSIEGVNSLLAKMYDTSRETMKSSNALTAPVWDEDLKTTLLPSNLDLDTMGVLNPNEKIIVTQMASIHEGKHHRVYKLDTNTQKSFVLRLPYNLDGEFYNDVRVKSEAATLDFLRLKLGMKVPKVFAYGADAQNNALRSVFTLMEYVEGDLLMKRWNPLVKDSEGSQEQLKSVLDPLADIQRRILEVTFSKFGSLYFTHDVEESLKEDLPYEGEVDTKLVNRWRIGPSAERVFYRDGVPAEEVTKFTGPWKNAIDEVVAVADSALNSVEFNLQKDLTQEQKTILKRAKEVYQDFRSVAPVLFESDLTKSSLPNGTELFLPRLHVPELDPLNVVDNAAGPYLLDVEGANIKPFILHGYPVFLSYDGPKIYNVDEDVEGYSEMSPEEQRSYDVMYMRTRNQFIWEFALNARCRELVGAVAPAVKMIREPYLAAVRRGIDLHHYLNVETSLLALSQMWDSYRAGHLVGADEFPVKWAETEESFNQKVQRHREDLIAYQTKIASAPFSATNGWVPQDMFDTLKEQGVIVQDGEDYVIKAE</sequence>
<keyword evidence="9" id="KW-1185">Reference proteome</keyword>
<evidence type="ECO:0000256" key="4">
    <source>
        <dbReference type="ARBA" id="ARBA00022946"/>
    </source>
</evidence>
<evidence type="ECO:0000256" key="3">
    <source>
        <dbReference type="ARBA" id="ARBA00016197"/>
    </source>
</evidence>
<protein>
    <recommendedName>
        <fullName evidence="3">Altered inheritance of mitochondria protein 9, mitochondrial</fullName>
    </recommendedName>
    <alternativeName>
        <fullName evidence="6">Found in mitochondrial proteome protein 29</fullName>
    </alternativeName>
</protein>
<dbReference type="GO" id="GO:0005739">
    <property type="term" value="C:mitochondrion"/>
    <property type="evidence" value="ECO:0007669"/>
    <property type="project" value="UniProtKB-SubCell"/>
</dbReference>
<keyword evidence="4" id="KW-0809">Transit peptide</keyword>
<proteinExistence type="inferred from homology"/>
<keyword evidence="5" id="KW-0496">Mitochondrion</keyword>
<reference evidence="8 9" key="1">
    <citation type="submission" date="2016-02" db="EMBL/GenBank/DDBJ databases">
        <title>Comparative genomic and transcriptomic foundation for Pichia pastoris.</title>
        <authorList>
            <person name="Love K.R."/>
            <person name="Shah K.A."/>
            <person name="Whittaker C.A."/>
            <person name="Wu J."/>
            <person name="Bartlett M.C."/>
            <person name="Ma D."/>
            <person name="Leeson R.L."/>
            <person name="Priest M."/>
            <person name="Young S.K."/>
            <person name="Love J.C."/>
        </authorList>
    </citation>
    <scope>NUCLEOTIDE SEQUENCE [LARGE SCALE GENOMIC DNA]</scope>
    <source>
        <strain evidence="8 9">ATCC 28485</strain>
    </source>
</reference>
<dbReference type="EMBL" id="CP014586">
    <property type="protein sequence ID" value="ANZ76780.1"/>
    <property type="molecule type" value="Genomic_DNA"/>
</dbReference>
<gene>
    <name evidence="8" type="primary">AIM9</name>
    <name evidence="8" type="ORF">ATY40_BA7504042</name>
</gene>
<dbReference type="SUPFAM" id="SSF56112">
    <property type="entry name" value="Protein kinase-like (PK-like)"/>
    <property type="match status" value="1"/>
</dbReference>
<dbReference type="Proteomes" id="UP000094565">
    <property type="component" value="Chromosome 3"/>
</dbReference>
<organism evidence="8 9">
    <name type="scientific">Komagataella pastoris</name>
    <name type="common">Yeast</name>
    <name type="synonym">Pichia pastoris</name>
    <dbReference type="NCBI Taxonomy" id="4922"/>
    <lineage>
        <taxon>Eukaryota</taxon>
        <taxon>Fungi</taxon>
        <taxon>Dikarya</taxon>
        <taxon>Ascomycota</taxon>
        <taxon>Saccharomycotina</taxon>
        <taxon>Pichiomycetes</taxon>
        <taxon>Pichiales</taxon>
        <taxon>Pichiaceae</taxon>
        <taxon>Komagataella</taxon>
    </lineage>
</organism>
<dbReference type="AlphaFoldDB" id="A0A1B2JFG6"/>
<accession>A0A1B2JFG6</accession>
<evidence type="ECO:0000313" key="8">
    <source>
        <dbReference type="EMBL" id="ANZ76780.1"/>
    </source>
</evidence>
<dbReference type="PANTHER" id="PTHR36091">
    <property type="entry name" value="ALTERED INHERITANCE OF MITOCHONDRIA PROTEIN 9, MITOCHONDRIAL"/>
    <property type="match status" value="1"/>
</dbReference>
<name>A0A1B2JFG6_PICPA</name>
<evidence type="ECO:0000256" key="5">
    <source>
        <dbReference type="ARBA" id="ARBA00023128"/>
    </source>
</evidence>
<comment type="similarity">
    <text evidence="2">Belongs to the AIM9 family.</text>
</comment>
<dbReference type="InterPro" id="IPR051035">
    <property type="entry name" value="Mito_inheritance_9"/>
</dbReference>
<feature type="domain" description="Aminoglycoside phosphotransferase" evidence="7">
    <location>
        <begin position="145"/>
        <end position="261"/>
    </location>
</feature>
<dbReference type="OrthoDB" id="2968323at2759"/>
<evidence type="ECO:0000256" key="2">
    <source>
        <dbReference type="ARBA" id="ARBA00005543"/>
    </source>
</evidence>
<evidence type="ECO:0000259" key="7">
    <source>
        <dbReference type="Pfam" id="PF01636"/>
    </source>
</evidence>
<dbReference type="Pfam" id="PF01636">
    <property type="entry name" value="APH"/>
    <property type="match status" value="1"/>
</dbReference>
<evidence type="ECO:0000256" key="6">
    <source>
        <dbReference type="ARBA" id="ARBA00031849"/>
    </source>
</evidence>
<comment type="subcellular location">
    <subcellularLocation>
        <location evidence="1">Mitochondrion</location>
    </subcellularLocation>
</comment>